<feature type="signal peptide" evidence="1">
    <location>
        <begin position="1"/>
        <end position="21"/>
    </location>
</feature>
<dbReference type="PANTHER" id="PTHR22939:SF129">
    <property type="entry name" value="SERINE PROTEASE HTRA2, MITOCHONDRIAL"/>
    <property type="match status" value="1"/>
</dbReference>
<dbReference type="Gene3D" id="2.40.10.10">
    <property type="entry name" value="Trypsin-like serine proteases"/>
    <property type="match status" value="1"/>
</dbReference>
<accession>A0A521AVT9</accession>
<evidence type="ECO:0000256" key="1">
    <source>
        <dbReference type="SAM" id="SignalP"/>
    </source>
</evidence>
<protein>
    <submittedName>
        <fullName evidence="2">Serine protease Do</fullName>
    </submittedName>
</protein>
<sequence>MKKIFLFLVCLLIIKPIYAQRNDVNIEQLQRDIKEGIKCAYDASVRIIQYNTDVQKGVGGYFSGVVVDNKGHILTAAHAVKPNDIYLVTFPDGRQVKAKGLGVISSADAAMIVITDKGKWPIAKMGWSSTLESNVPCISISSPGSLGFNKPTVRLGYISDTQHESGFMKTTCLMEPGDSGGPLFDLRGRVVGIHSRIKLSLDDNFEVPIDVFRKYWTALQSPEYLNAFIPEDKVVPGKKAEVLRPVPEMRQLISNFKVQDQEFQKNVFTVKDSVNDSPIVCTLVDLNGLVPESKLKGKSFFISKNSMILAHPMVELVSGKFVDAKVLGRDEQSDLVLLEVPQEITGGVNLQSVKTDSVSVEELGNLLISPQPQNNGIVSVLGNQLLSIPKSPAAFLGIGVNFNIDTRQIVVTALYPEWTNTKGEIEKSSDDDIEISDVLTKINDQPIFTVKDLSDELSKYDYKQSVSLQYTKKTGSSHTKTHVLKRYYIVPHVPTDLFREGKSQRDNFKEVLVHDGKLNPSDCGGPLYSVNGTFYGINIARLCRTVTLAIPAKEIMQFVKDSKAF</sequence>
<dbReference type="Gene3D" id="2.40.10.120">
    <property type="match status" value="1"/>
</dbReference>
<dbReference type="OrthoDB" id="728837at2"/>
<keyword evidence="3" id="KW-1185">Reference proteome</keyword>
<dbReference type="Proteomes" id="UP000315971">
    <property type="component" value="Unassembled WGS sequence"/>
</dbReference>
<dbReference type="RefSeq" id="WP_142601046.1">
    <property type="nucleotide sequence ID" value="NZ_FXSZ01000001.1"/>
</dbReference>
<organism evidence="2 3">
    <name type="scientific">Solitalea koreensis</name>
    <dbReference type="NCBI Taxonomy" id="543615"/>
    <lineage>
        <taxon>Bacteria</taxon>
        <taxon>Pseudomonadati</taxon>
        <taxon>Bacteroidota</taxon>
        <taxon>Sphingobacteriia</taxon>
        <taxon>Sphingobacteriales</taxon>
        <taxon>Sphingobacteriaceae</taxon>
        <taxon>Solitalea</taxon>
    </lineage>
</organism>
<dbReference type="GO" id="GO:0006508">
    <property type="term" value="P:proteolysis"/>
    <property type="evidence" value="ECO:0007669"/>
    <property type="project" value="UniProtKB-KW"/>
</dbReference>
<keyword evidence="2" id="KW-0378">Hydrolase</keyword>
<dbReference type="AlphaFoldDB" id="A0A521AVT9"/>
<dbReference type="GO" id="GO:0004252">
    <property type="term" value="F:serine-type endopeptidase activity"/>
    <property type="evidence" value="ECO:0007669"/>
    <property type="project" value="InterPro"/>
</dbReference>
<keyword evidence="2" id="KW-0645">Protease</keyword>
<dbReference type="PANTHER" id="PTHR22939">
    <property type="entry name" value="SERINE PROTEASE FAMILY S1C HTRA-RELATED"/>
    <property type="match status" value="1"/>
</dbReference>
<proteinExistence type="predicted"/>
<evidence type="ECO:0000313" key="3">
    <source>
        <dbReference type="Proteomes" id="UP000315971"/>
    </source>
</evidence>
<feature type="chain" id="PRO_5022085334" evidence="1">
    <location>
        <begin position="22"/>
        <end position="565"/>
    </location>
</feature>
<dbReference type="SUPFAM" id="SSF50494">
    <property type="entry name" value="Trypsin-like serine proteases"/>
    <property type="match status" value="2"/>
</dbReference>
<dbReference type="InterPro" id="IPR001940">
    <property type="entry name" value="Peptidase_S1C"/>
</dbReference>
<reference evidence="2 3" key="1">
    <citation type="submission" date="2017-05" db="EMBL/GenBank/DDBJ databases">
        <authorList>
            <person name="Varghese N."/>
            <person name="Submissions S."/>
        </authorList>
    </citation>
    <scope>NUCLEOTIDE SEQUENCE [LARGE SCALE GENOMIC DNA]</scope>
    <source>
        <strain evidence="2 3">DSM 21342</strain>
    </source>
</reference>
<dbReference type="EMBL" id="FXSZ01000001">
    <property type="protein sequence ID" value="SMO38690.1"/>
    <property type="molecule type" value="Genomic_DNA"/>
</dbReference>
<dbReference type="InterPro" id="IPR009003">
    <property type="entry name" value="Peptidase_S1_PA"/>
</dbReference>
<dbReference type="InterPro" id="IPR043504">
    <property type="entry name" value="Peptidase_S1_PA_chymotrypsin"/>
</dbReference>
<evidence type="ECO:0000313" key="2">
    <source>
        <dbReference type="EMBL" id="SMO38690.1"/>
    </source>
</evidence>
<keyword evidence="1" id="KW-0732">Signal</keyword>
<dbReference type="PRINTS" id="PR00834">
    <property type="entry name" value="PROTEASES2C"/>
</dbReference>
<gene>
    <name evidence="2" type="ORF">SAMN06265350_101431</name>
</gene>
<dbReference type="Pfam" id="PF13365">
    <property type="entry name" value="Trypsin_2"/>
    <property type="match status" value="1"/>
</dbReference>
<name>A0A521AVT9_9SPHI</name>